<dbReference type="InterPro" id="IPR013694">
    <property type="entry name" value="VIT"/>
</dbReference>
<dbReference type="eggNOG" id="COG0810">
    <property type="taxonomic scope" value="Bacteria"/>
</dbReference>
<dbReference type="InterPro" id="IPR036465">
    <property type="entry name" value="vWFA_dom_sf"/>
</dbReference>
<sequence length="877" mass="93778">MFCACTPYGAEMADTDAPELDEEFDEALIPAMEGEVEPIYGEDEDRFEPVETHEEDLRCWKDGGPRQEAWEVADPNADPETGAMHVMQGGKLLALPLQGTSFDTVVVGTIAETEVVQTFANPFDEPIEAVYLFPLHEDAAVDDYALTLGERTIRGEMKTREDAQQTYEDAKKAGKAAGLLEQERPNIFTQRVANIPPGQTIEVSMHVVQPLEQEDGRYELVLPTVVGPRFIPGTPLAQHRQPAPGENTGIAPNTDEVPDASRITAPVVPEGFTTCAHVEASVVIDTGLRPRRIQSKFHGIDIMRSGDVAAIELDADSDGAPVVANRDFVVSWDLGRDQPKAAIVAQPPTSEGGDGYFTLTVQPPEQVADEQAVARELVFVVDNSGSMGGLPMDTAKGLMRKALKDIRPDDTFTVLRFSESASGLSNKLLPATQDNIEAGVDYVDAMQGMGGTQMTEGIKAALRVPHDPDRLRVVMFLTDGYIGNEQAIFELIDDNIGDARLFSLGVGGAPNRYLLDGMASVGRGAVTYAGYDEPADPVIERFYERVATPVLTDVEIDWQGLAVEEVYPGKIPDLFAGQPITVFGRYAGAPTGEIVIKAKARTAEGVETIELPVHFDVAKADDVEGVGSVWARTKIDALMGYPMRPDPWSPLGKETKQAVIDVALQHRIMTEYTAFVAVDERVVAGADGSPKTVVQPLELPEGSFQGSEVGEAYGVGGLGLVGTGRGGGGTGQGTIGLGNTGLIGKGGGGGTGSGYGRGSGAGFGGQGKRVPKVRQAKAQVKGSLDRDIIRRIVRAHINEVRSCYNATLTKDPNASGSIAIKFMIDAHGKVMVAKVQSNDTGYADLGTCIAKKVERWKFPKPKGSTVEVVYPFKLSPG</sequence>
<dbReference type="eggNOG" id="COG2304">
    <property type="taxonomic scope" value="Bacteria"/>
</dbReference>
<dbReference type="AlphaFoldDB" id="A6G2V8"/>
<evidence type="ECO:0000259" key="1">
    <source>
        <dbReference type="PROSITE" id="PS50234"/>
    </source>
</evidence>
<organism evidence="3 4">
    <name type="scientific">Plesiocystis pacifica SIR-1</name>
    <dbReference type="NCBI Taxonomy" id="391625"/>
    <lineage>
        <taxon>Bacteria</taxon>
        <taxon>Pseudomonadati</taxon>
        <taxon>Myxococcota</taxon>
        <taxon>Polyangia</taxon>
        <taxon>Nannocystales</taxon>
        <taxon>Nannocystaceae</taxon>
        <taxon>Plesiocystis</taxon>
    </lineage>
</organism>
<evidence type="ECO:0000259" key="2">
    <source>
        <dbReference type="PROSITE" id="PS51468"/>
    </source>
</evidence>
<dbReference type="SUPFAM" id="SSF53300">
    <property type="entry name" value="vWA-like"/>
    <property type="match status" value="1"/>
</dbReference>
<dbReference type="NCBIfam" id="NF033768">
    <property type="entry name" value="myxo_SS_tail"/>
    <property type="match status" value="1"/>
</dbReference>
<dbReference type="InterPro" id="IPR049806">
    <property type="entry name" value="MasK-like_C"/>
</dbReference>
<dbReference type="Pfam" id="PF13768">
    <property type="entry name" value="VWA_3"/>
    <property type="match status" value="1"/>
</dbReference>
<accession>A6G2V8</accession>
<reference evidence="3 4" key="1">
    <citation type="submission" date="2007-06" db="EMBL/GenBank/DDBJ databases">
        <authorList>
            <person name="Shimkets L."/>
            <person name="Ferriera S."/>
            <person name="Johnson J."/>
            <person name="Kravitz S."/>
            <person name="Beeson K."/>
            <person name="Sutton G."/>
            <person name="Rogers Y.-H."/>
            <person name="Friedman R."/>
            <person name="Frazier M."/>
            <person name="Venter J.C."/>
        </authorList>
    </citation>
    <scope>NUCLEOTIDE SEQUENCE [LARGE SCALE GENOMIC DNA]</scope>
    <source>
        <strain evidence="3 4">SIR-1</strain>
    </source>
</reference>
<dbReference type="SMART" id="SM00327">
    <property type="entry name" value="VWA"/>
    <property type="match status" value="1"/>
</dbReference>
<dbReference type="PROSITE" id="PS50234">
    <property type="entry name" value="VWFA"/>
    <property type="match status" value="1"/>
</dbReference>
<name>A6G2V8_9BACT</name>
<evidence type="ECO:0000313" key="3">
    <source>
        <dbReference type="EMBL" id="EDM79808.1"/>
    </source>
</evidence>
<evidence type="ECO:0000313" key="4">
    <source>
        <dbReference type="Proteomes" id="UP000005801"/>
    </source>
</evidence>
<comment type="caution">
    <text evidence="3">The sequence shown here is derived from an EMBL/GenBank/DDBJ whole genome shotgun (WGS) entry which is preliminary data.</text>
</comment>
<proteinExistence type="predicted"/>
<dbReference type="PANTHER" id="PTHR45737">
    <property type="entry name" value="VON WILLEBRAND FACTOR A DOMAIN-CONTAINING PROTEIN 5A"/>
    <property type="match status" value="1"/>
</dbReference>
<dbReference type="Proteomes" id="UP000005801">
    <property type="component" value="Unassembled WGS sequence"/>
</dbReference>
<dbReference type="PANTHER" id="PTHR45737:SF6">
    <property type="entry name" value="VON WILLEBRAND FACTOR A DOMAIN-CONTAINING PROTEIN 5A"/>
    <property type="match status" value="1"/>
</dbReference>
<protein>
    <submittedName>
        <fullName evidence="3">von Willebrand factor, type A</fullName>
    </submittedName>
</protein>
<keyword evidence="4" id="KW-1185">Reference proteome</keyword>
<feature type="domain" description="VIT" evidence="2">
    <location>
        <begin position="81"/>
        <end position="209"/>
    </location>
</feature>
<dbReference type="Gene3D" id="3.40.50.410">
    <property type="entry name" value="von Willebrand factor, type A domain"/>
    <property type="match status" value="1"/>
</dbReference>
<gene>
    <name evidence="3" type="ORF">PPSIR1_31953</name>
</gene>
<dbReference type="PROSITE" id="PS51468">
    <property type="entry name" value="VIT"/>
    <property type="match status" value="1"/>
</dbReference>
<feature type="domain" description="VWFA" evidence="1">
    <location>
        <begin position="376"/>
        <end position="546"/>
    </location>
</feature>
<dbReference type="EMBL" id="ABCS01000016">
    <property type="protein sequence ID" value="EDM79808.1"/>
    <property type="molecule type" value="Genomic_DNA"/>
</dbReference>
<dbReference type="SMART" id="SM00609">
    <property type="entry name" value="VIT"/>
    <property type="match status" value="1"/>
</dbReference>
<dbReference type="STRING" id="391625.PPSIR1_31953"/>
<dbReference type="Pfam" id="PF08487">
    <property type="entry name" value="VIT"/>
    <property type="match status" value="1"/>
</dbReference>
<dbReference type="InterPro" id="IPR002035">
    <property type="entry name" value="VWF_A"/>
</dbReference>